<sequence>MAPRLVTVVAFVALTVVSTLHPTLADGGLWGRWATAALGALATLVGVWCAPLFAADGALPGTLFARWRPEWDRPKTLQVLSGTIANAVLVLALQFQPGTAAILGIAVAIGVGALLPAPGGVDAQHDAANPHAHRDA</sequence>
<dbReference type="OrthoDB" id="9930979at2"/>
<dbReference type="RefSeq" id="WP_088817726.1">
    <property type="nucleotide sequence ID" value="NZ_FYEZ01000001.1"/>
</dbReference>
<organism evidence="2 3">
    <name type="scientific">Kytococcus aerolatus</name>
    <dbReference type="NCBI Taxonomy" id="592308"/>
    <lineage>
        <taxon>Bacteria</taxon>
        <taxon>Bacillati</taxon>
        <taxon>Actinomycetota</taxon>
        <taxon>Actinomycetes</taxon>
        <taxon>Micrococcales</taxon>
        <taxon>Kytococcaceae</taxon>
        <taxon>Kytococcus</taxon>
    </lineage>
</organism>
<protein>
    <submittedName>
        <fullName evidence="2">Uncharacterized protein</fullName>
    </submittedName>
</protein>
<evidence type="ECO:0000256" key="1">
    <source>
        <dbReference type="SAM" id="Phobius"/>
    </source>
</evidence>
<evidence type="ECO:0000313" key="3">
    <source>
        <dbReference type="Proteomes" id="UP000198122"/>
    </source>
</evidence>
<keyword evidence="3" id="KW-1185">Reference proteome</keyword>
<feature type="transmembrane region" description="Helical" evidence="1">
    <location>
        <begin position="76"/>
        <end position="95"/>
    </location>
</feature>
<dbReference type="Proteomes" id="UP000198122">
    <property type="component" value="Unassembled WGS sequence"/>
</dbReference>
<proteinExistence type="predicted"/>
<name>A0A212TA03_9MICO</name>
<dbReference type="AlphaFoldDB" id="A0A212TA03"/>
<feature type="transmembrane region" description="Helical" evidence="1">
    <location>
        <begin position="35"/>
        <end position="55"/>
    </location>
</feature>
<evidence type="ECO:0000313" key="2">
    <source>
        <dbReference type="EMBL" id="SNC62873.1"/>
    </source>
</evidence>
<keyword evidence="1" id="KW-0812">Transmembrane</keyword>
<keyword evidence="1" id="KW-1133">Transmembrane helix</keyword>
<gene>
    <name evidence="2" type="ORF">SAMN05445756_0785</name>
</gene>
<feature type="transmembrane region" description="Helical" evidence="1">
    <location>
        <begin position="101"/>
        <end position="121"/>
    </location>
</feature>
<dbReference type="EMBL" id="FYEZ01000001">
    <property type="protein sequence ID" value="SNC62873.1"/>
    <property type="molecule type" value="Genomic_DNA"/>
</dbReference>
<reference evidence="2 3" key="1">
    <citation type="submission" date="2017-06" db="EMBL/GenBank/DDBJ databases">
        <authorList>
            <person name="Kim H.J."/>
            <person name="Triplett B.A."/>
        </authorList>
    </citation>
    <scope>NUCLEOTIDE SEQUENCE [LARGE SCALE GENOMIC DNA]</scope>
    <source>
        <strain evidence="2 3">DSM 22179</strain>
    </source>
</reference>
<keyword evidence="1" id="KW-0472">Membrane</keyword>
<accession>A0A212TA03</accession>